<proteinExistence type="predicted"/>
<keyword evidence="1" id="KW-0732">Signal</keyword>
<gene>
    <name evidence="2" type="ORF">EVAR_9759_1</name>
</gene>
<dbReference type="EMBL" id="BGZK01000130">
    <property type="protein sequence ID" value="GBP21574.1"/>
    <property type="molecule type" value="Genomic_DNA"/>
</dbReference>
<feature type="signal peptide" evidence="1">
    <location>
        <begin position="1"/>
        <end position="25"/>
    </location>
</feature>
<protein>
    <recommendedName>
        <fullName evidence="4">Secreted protein</fullName>
    </recommendedName>
</protein>
<comment type="caution">
    <text evidence="2">The sequence shown here is derived from an EMBL/GenBank/DDBJ whole genome shotgun (WGS) entry which is preliminary data.</text>
</comment>
<sequence length="88" mass="9901">MTAACLTRLCWLFNAPCTLVDVTVGNFLRMCLVGMKHARAALYLKLDDSPVAATSSPAARGTWLRVTVEHRTNETRTQKRWLELKLLP</sequence>
<dbReference type="AlphaFoldDB" id="A0A4C1U6J1"/>
<organism evidence="2 3">
    <name type="scientific">Eumeta variegata</name>
    <name type="common">Bagworm moth</name>
    <name type="synonym">Eumeta japonica</name>
    <dbReference type="NCBI Taxonomy" id="151549"/>
    <lineage>
        <taxon>Eukaryota</taxon>
        <taxon>Metazoa</taxon>
        <taxon>Ecdysozoa</taxon>
        <taxon>Arthropoda</taxon>
        <taxon>Hexapoda</taxon>
        <taxon>Insecta</taxon>
        <taxon>Pterygota</taxon>
        <taxon>Neoptera</taxon>
        <taxon>Endopterygota</taxon>
        <taxon>Lepidoptera</taxon>
        <taxon>Glossata</taxon>
        <taxon>Ditrysia</taxon>
        <taxon>Tineoidea</taxon>
        <taxon>Psychidae</taxon>
        <taxon>Oiketicinae</taxon>
        <taxon>Eumeta</taxon>
    </lineage>
</organism>
<feature type="chain" id="PRO_5020021803" description="Secreted protein" evidence="1">
    <location>
        <begin position="26"/>
        <end position="88"/>
    </location>
</feature>
<evidence type="ECO:0008006" key="4">
    <source>
        <dbReference type="Google" id="ProtNLM"/>
    </source>
</evidence>
<evidence type="ECO:0000313" key="2">
    <source>
        <dbReference type="EMBL" id="GBP21574.1"/>
    </source>
</evidence>
<dbReference type="Proteomes" id="UP000299102">
    <property type="component" value="Unassembled WGS sequence"/>
</dbReference>
<keyword evidence="3" id="KW-1185">Reference proteome</keyword>
<evidence type="ECO:0000256" key="1">
    <source>
        <dbReference type="SAM" id="SignalP"/>
    </source>
</evidence>
<reference evidence="2 3" key="1">
    <citation type="journal article" date="2019" name="Commun. Biol.">
        <title>The bagworm genome reveals a unique fibroin gene that provides high tensile strength.</title>
        <authorList>
            <person name="Kono N."/>
            <person name="Nakamura H."/>
            <person name="Ohtoshi R."/>
            <person name="Tomita M."/>
            <person name="Numata K."/>
            <person name="Arakawa K."/>
        </authorList>
    </citation>
    <scope>NUCLEOTIDE SEQUENCE [LARGE SCALE GENOMIC DNA]</scope>
</reference>
<evidence type="ECO:0000313" key="3">
    <source>
        <dbReference type="Proteomes" id="UP000299102"/>
    </source>
</evidence>
<accession>A0A4C1U6J1</accession>
<name>A0A4C1U6J1_EUMVA</name>